<evidence type="ECO:0000256" key="6">
    <source>
        <dbReference type="ARBA" id="ARBA00022833"/>
    </source>
</evidence>
<sequence>MAELFMECEEEELEPWQKKVEEKQDEEDDELIFVGEISSSKPAISSVPDAFKPTSPHYKDPVSNPVAALPRFHPQSKPSQSSIIQNVSKSETQGAGLRVAGVADWASRTLSSRRQQRLCHGCRRLSEGLGHRRTAGRVPRDQRPKRGPSRRLLQRKAFRKPGSAEAFGRLGPRQPAAGAPAVGETLPIRKRPSIIANRVHPKKPKTNDDVSEIGSCATLSLDSSPSVTSSSVMTSKGTSSTEHKTGKPFQRSCPKCNVQFNNLDALKYHMKRCCPGMINKFLEMIKVEISSTEKKTKTGADKEKLIMLVSDFYYGKHEGDIDNEEKTYTTFKCFSCSKVLKNNIRFMNHMKHHLELEKQNSESWESHTTCQHCYRQYPTPFQLQCHIESTHTPHEFSTICKICELSFETEHTLLQHMKDTHKPGEMPYICQVCQFRSSTFSDVETHFRASHENTKNLLCPFCLKVSRMATPYMNHYMKHQEPSGAGGNLVIRERQRPHHTSAAATASSASLGRPWLPEPRAALGSWAAAISSLPEPQVALGGWAAAISGLSVPRADPGRLGSCHQ</sequence>
<dbReference type="Proteomes" id="UP001177744">
    <property type="component" value="Unassembled WGS sequence"/>
</dbReference>
<dbReference type="FunFam" id="3.30.160.60:FF:000298">
    <property type="entry name" value="zinc finger protein 280D isoform X1"/>
    <property type="match status" value="1"/>
</dbReference>
<evidence type="ECO:0000256" key="11">
    <source>
        <dbReference type="PROSITE-ProRule" id="PRU00042"/>
    </source>
</evidence>
<dbReference type="Pfam" id="PF13836">
    <property type="entry name" value="DUF4195"/>
    <property type="match status" value="2"/>
</dbReference>
<dbReference type="Gene3D" id="3.30.160.60">
    <property type="entry name" value="Classic Zinc Finger"/>
    <property type="match status" value="2"/>
</dbReference>
<evidence type="ECO:0000313" key="15">
    <source>
        <dbReference type="Proteomes" id="UP001177744"/>
    </source>
</evidence>
<feature type="region of interest" description="Disordered" evidence="12">
    <location>
        <begin position="221"/>
        <end position="248"/>
    </location>
</feature>
<dbReference type="InterPro" id="IPR025243">
    <property type="entry name" value="DUF4195"/>
</dbReference>
<comment type="subcellular location">
    <subcellularLocation>
        <location evidence="2">Nucleus</location>
    </subcellularLocation>
</comment>
<dbReference type="InterPro" id="IPR050527">
    <property type="entry name" value="Snail/Krueppel_Znf"/>
</dbReference>
<dbReference type="EMBL" id="JAULJE010000001">
    <property type="protein sequence ID" value="KAK1346430.1"/>
    <property type="molecule type" value="Genomic_DNA"/>
</dbReference>
<dbReference type="GO" id="GO:0000978">
    <property type="term" value="F:RNA polymerase II cis-regulatory region sequence-specific DNA binding"/>
    <property type="evidence" value="ECO:0007669"/>
    <property type="project" value="TreeGrafter"/>
</dbReference>
<feature type="compositionally biased region" description="Acidic residues" evidence="12">
    <location>
        <begin position="1"/>
        <end position="14"/>
    </location>
</feature>
<reference evidence="14" key="1">
    <citation type="submission" date="2023-06" db="EMBL/GenBank/DDBJ databases">
        <title>Reference genome for the Northern bat (Eptesicus nilssonii), a most northern bat species.</title>
        <authorList>
            <person name="Laine V.N."/>
            <person name="Pulliainen A.T."/>
            <person name="Lilley T.M."/>
        </authorList>
    </citation>
    <scope>NUCLEOTIDE SEQUENCE</scope>
    <source>
        <strain evidence="14">BLF_Eptnil</strain>
        <tissue evidence="14">Kidney</tissue>
    </source>
</reference>
<dbReference type="InterPro" id="IPR013087">
    <property type="entry name" value="Znf_C2H2_type"/>
</dbReference>
<evidence type="ECO:0000256" key="9">
    <source>
        <dbReference type="ARBA" id="ARBA00023163"/>
    </source>
</evidence>
<feature type="region of interest" description="Disordered" evidence="12">
    <location>
        <begin position="1"/>
        <end position="27"/>
    </location>
</feature>
<dbReference type="PROSITE" id="PS50157">
    <property type="entry name" value="ZINC_FINGER_C2H2_2"/>
    <property type="match status" value="1"/>
</dbReference>
<dbReference type="SMART" id="SM00355">
    <property type="entry name" value="ZnF_C2H2"/>
    <property type="match status" value="6"/>
</dbReference>
<evidence type="ECO:0000256" key="10">
    <source>
        <dbReference type="ARBA" id="ARBA00023242"/>
    </source>
</evidence>
<dbReference type="PANTHER" id="PTHR24388">
    <property type="entry name" value="ZINC FINGER PROTEIN"/>
    <property type="match status" value="1"/>
</dbReference>
<feature type="region of interest" description="Disordered" evidence="12">
    <location>
        <begin position="43"/>
        <end position="65"/>
    </location>
</feature>
<dbReference type="GO" id="GO:0008270">
    <property type="term" value="F:zinc ion binding"/>
    <property type="evidence" value="ECO:0007669"/>
    <property type="project" value="UniProtKB-KW"/>
</dbReference>
<gene>
    <name evidence="14" type="ORF">QTO34_000286</name>
</gene>
<keyword evidence="4" id="KW-0677">Repeat</keyword>
<feature type="compositionally biased region" description="Low complexity" evidence="12">
    <location>
        <begin position="75"/>
        <end position="85"/>
    </location>
</feature>
<evidence type="ECO:0000256" key="2">
    <source>
        <dbReference type="ARBA" id="ARBA00004123"/>
    </source>
</evidence>
<dbReference type="SUPFAM" id="SSF57667">
    <property type="entry name" value="beta-beta-alpha zinc fingers"/>
    <property type="match status" value="1"/>
</dbReference>
<evidence type="ECO:0000256" key="1">
    <source>
        <dbReference type="ARBA" id="ARBA00003729"/>
    </source>
</evidence>
<evidence type="ECO:0000313" key="14">
    <source>
        <dbReference type="EMBL" id="KAK1346430.1"/>
    </source>
</evidence>
<feature type="region of interest" description="Disordered" evidence="12">
    <location>
        <begin position="73"/>
        <end position="92"/>
    </location>
</feature>
<feature type="compositionally biased region" description="Low complexity" evidence="12">
    <location>
        <begin position="221"/>
        <end position="240"/>
    </location>
</feature>
<feature type="compositionally biased region" description="Basic residues" evidence="12">
    <location>
        <begin position="145"/>
        <end position="159"/>
    </location>
</feature>
<dbReference type="GO" id="GO:0005634">
    <property type="term" value="C:nucleus"/>
    <property type="evidence" value="ECO:0007669"/>
    <property type="project" value="UniProtKB-SubCell"/>
</dbReference>
<keyword evidence="6" id="KW-0862">Zinc</keyword>
<dbReference type="GO" id="GO:0000981">
    <property type="term" value="F:DNA-binding transcription factor activity, RNA polymerase II-specific"/>
    <property type="evidence" value="ECO:0007669"/>
    <property type="project" value="TreeGrafter"/>
</dbReference>
<proteinExistence type="predicted"/>
<evidence type="ECO:0000256" key="5">
    <source>
        <dbReference type="ARBA" id="ARBA00022771"/>
    </source>
</evidence>
<organism evidence="14 15">
    <name type="scientific">Cnephaeus nilssonii</name>
    <name type="common">Northern bat</name>
    <name type="synonym">Eptesicus nilssonii</name>
    <dbReference type="NCBI Taxonomy" id="3371016"/>
    <lineage>
        <taxon>Eukaryota</taxon>
        <taxon>Metazoa</taxon>
        <taxon>Chordata</taxon>
        <taxon>Craniata</taxon>
        <taxon>Vertebrata</taxon>
        <taxon>Euteleostomi</taxon>
        <taxon>Mammalia</taxon>
        <taxon>Eutheria</taxon>
        <taxon>Laurasiatheria</taxon>
        <taxon>Chiroptera</taxon>
        <taxon>Yangochiroptera</taxon>
        <taxon>Vespertilionidae</taxon>
        <taxon>Cnephaeus</taxon>
    </lineage>
</organism>
<comment type="caution">
    <text evidence="14">The sequence shown here is derived from an EMBL/GenBank/DDBJ whole genome shotgun (WGS) entry which is preliminary data.</text>
</comment>
<evidence type="ECO:0000256" key="7">
    <source>
        <dbReference type="ARBA" id="ARBA00023015"/>
    </source>
</evidence>
<keyword evidence="8" id="KW-0238">DNA-binding</keyword>
<keyword evidence="5 11" id="KW-0863">Zinc-finger</keyword>
<evidence type="ECO:0000256" key="12">
    <source>
        <dbReference type="SAM" id="MobiDB-lite"/>
    </source>
</evidence>
<dbReference type="PROSITE" id="PS00028">
    <property type="entry name" value="ZINC_FINGER_C2H2_1"/>
    <property type="match status" value="3"/>
</dbReference>
<evidence type="ECO:0000256" key="8">
    <source>
        <dbReference type="ARBA" id="ARBA00023125"/>
    </source>
</evidence>
<evidence type="ECO:0000259" key="13">
    <source>
        <dbReference type="PROSITE" id="PS50157"/>
    </source>
</evidence>
<keyword evidence="10" id="KW-0539">Nucleus</keyword>
<dbReference type="PANTHER" id="PTHR24388:SF62">
    <property type="entry name" value="ZINC FINGER PROTEIN 280C"/>
    <property type="match status" value="1"/>
</dbReference>
<accession>A0AA40IC78</accession>
<evidence type="ECO:0000256" key="3">
    <source>
        <dbReference type="ARBA" id="ARBA00022723"/>
    </source>
</evidence>
<keyword evidence="7" id="KW-0805">Transcription regulation</keyword>
<feature type="region of interest" description="Disordered" evidence="12">
    <location>
        <begin position="130"/>
        <end position="183"/>
    </location>
</feature>
<comment type="function">
    <text evidence="1">May function as a transcription factor.</text>
</comment>
<keyword evidence="3" id="KW-0479">Metal-binding</keyword>
<feature type="domain" description="C2H2-type" evidence="13">
    <location>
        <begin position="398"/>
        <end position="426"/>
    </location>
</feature>
<evidence type="ECO:0000256" key="4">
    <source>
        <dbReference type="ARBA" id="ARBA00022737"/>
    </source>
</evidence>
<dbReference type="InterPro" id="IPR036236">
    <property type="entry name" value="Znf_C2H2_sf"/>
</dbReference>
<name>A0AA40IC78_CNENI</name>
<keyword evidence="15" id="KW-1185">Reference proteome</keyword>
<dbReference type="AlphaFoldDB" id="A0AA40IC78"/>
<keyword evidence="9" id="KW-0804">Transcription</keyword>
<protein>
    <recommendedName>
        <fullName evidence="13">C2H2-type domain-containing protein</fullName>
    </recommendedName>
</protein>